<dbReference type="Gene3D" id="3.40.50.300">
    <property type="entry name" value="P-loop containing nucleotide triphosphate hydrolases"/>
    <property type="match status" value="1"/>
</dbReference>
<dbReference type="InterPro" id="IPR005517">
    <property type="entry name" value="Transl_elong_EFG/EF2_IV"/>
</dbReference>
<dbReference type="GO" id="GO:0003924">
    <property type="term" value="F:GTPase activity"/>
    <property type="evidence" value="ECO:0007669"/>
    <property type="project" value="InterPro"/>
</dbReference>
<sequence length="652" mass="70742">MMEKVVGVLAHVDAGKTTLCEGLLYAAGALRRRGRVDHQNAFLDCDEQERRRGITIFSGQAQFSWQGQHFTLVDTPGHTDFAAETERALAVLDCAVVLVDCTAGIQGHTRTLCRLLQKYRLPTFYFLNKCDRPGADPQAVRAALQQAFGGAVVDCTSLAADGALSETAREELAALDEQLMERYFDGTATGDDFLRAARQLAESRALRPCFCGSALQGTGIEPLLHGLALLFTTSYDESAPLGGRVQKVRCDPTRGQLTFIKLLSGTLRPRQPLYLHTAHGEFEEKCGELRLFSGEKSHSVPQATAGQLVAVTGLHRAGPGDGVGWVADTLAPTVTPALQVAVLPQDGLPLVRAAELCRLLEREDPLLGVQYSPQLEQLQLQIMGPIQLEVLAGQLSTRFGARVAFGPCRVLYRETIKNTVVGYGHFEPLRHYAEVHLRLAPGASGSGITFESACPLDLLDKNYQNLVRTHVFERTHKGVLTGSPLCDVHITLLRGRAHLKHTEGGDFREATYRAIRQGLEQAESVLLEPVYRFTAQLPAAHLGRLLADVQKVGGSFLPPETAGGDAQVQGLCPVAGFMDYPPQLAAYTGGQGSMSLQVDSYRPVPDPGPIIDAIGYDKVRDTENTSDSIFCAKGAGYAVKWDQVPAMIHIKD</sequence>
<keyword evidence="3" id="KW-0342">GTP-binding</keyword>
<dbReference type="SUPFAM" id="SSF54211">
    <property type="entry name" value="Ribosomal protein S5 domain 2-like"/>
    <property type="match status" value="1"/>
</dbReference>
<dbReference type="InterPro" id="IPR027417">
    <property type="entry name" value="P-loop_NTPase"/>
</dbReference>
<dbReference type="InterPro" id="IPR014721">
    <property type="entry name" value="Ribsml_uS5_D2-typ_fold_subgr"/>
</dbReference>
<evidence type="ECO:0000313" key="5">
    <source>
        <dbReference type="EMBL" id="SCJ60192.1"/>
    </source>
</evidence>
<dbReference type="InterPro" id="IPR053905">
    <property type="entry name" value="EF-G-like_DII"/>
</dbReference>
<dbReference type="GO" id="GO:0003746">
    <property type="term" value="F:translation elongation factor activity"/>
    <property type="evidence" value="ECO:0007669"/>
    <property type="project" value="UniProtKB-KW"/>
</dbReference>
<dbReference type="PROSITE" id="PS51722">
    <property type="entry name" value="G_TR_2"/>
    <property type="match status" value="1"/>
</dbReference>
<dbReference type="InterPro" id="IPR000640">
    <property type="entry name" value="EFG_V-like"/>
</dbReference>
<dbReference type="PANTHER" id="PTHR43261:SF1">
    <property type="entry name" value="RIBOSOME-RELEASING FACTOR 2, MITOCHONDRIAL"/>
    <property type="match status" value="1"/>
</dbReference>
<dbReference type="InterPro" id="IPR009000">
    <property type="entry name" value="Transl_B-barrel_sf"/>
</dbReference>
<dbReference type="EMBL" id="FMHG01000001">
    <property type="protein sequence ID" value="SCJ60192.1"/>
    <property type="molecule type" value="Genomic_DNA"/>
</dbReference>
<dbReference type="AlphaFoldDB" id="A0A1C6HQY9"/>
<dbReference type="Gene3D" id="3.30.70.240">
    <property type="match status" value="1"/>
</dbReference>
<dbReference type="PRINTS" id="PR00315">
    <property type="entry name" value="ELONGATNFCT"/>
</dbReference>
<dbReference type="SMART" id="SM00889">
    <property type="entry name" value="EFG_IV"/>
    <property type="match status" value="1"/>
</dbReference>
<dbReference type="Gene3D" id="3.30.230.10">
    <property type="match status" value="1"/>
</dbReference>
<accession>A0A1C6HQY9</accession>
<evidence type="ECO:0000256" key="3">
    <source>
        <dbReference type="ARBA" id="ARBA00023134"/>
    </source>
</evidence>
<dbReference type="SUPFAM" id="SSF50447">
    <property type="entry name" value="Translation proteins"/>
    <property type="match status" value="1"/>
</dbReference>
<evidence type="ECO:0000256" key="2">
    <source>
        <dbReference type="ARBA" id="ARBA00022917"/>
    </source>
</evidence>
<dbReference type="Gene3D" id="3.30.70.870">
    <property type="entry name" value="Elongation Factor G (Translational Gtpase), domain 3"/>
    <property type="match status" value="1"/>
</dbReference>
<dbReference type="InterPro" id="IPR035647">
    <property type="entry name" value="EFG_III/V"/>
</dbReference>
<dbReference type="PRINTS" id="PR01037">
    <property type="entry name" value="TCRTETOQM"/>
</dbReference>
<dbReference type="NCBIfam" id="TIGR00231">
    <property type="entry name" value="small_GTP"/>
    <property type="match status" value="1"/>
</dbReference>
<dbReference type="Gene3D" id="2.40.30.10">
    <property type="entry name" value="Translation factors"/>
    <property type="match status" value="1"/>
</dbReference>
<dbReference type="SUPFAM" id="SSF54980">
    <property type="entry name" value="EF-G C-terminal domain-like"/>
    <property type="match status" value="2"/>
</dbReference>
<dbReference type="Pfam" id="PF00679">
    <property type="entry name" value="EFG_C"/>
    <property type="match status" value="1"/>
</dbReference>
<dbReference type="InterPro" id="IPR020568">
    <property type="entry name" value="Ribosomal_Su5_D2-typ_SF"/>
</dbReference>
<proteinExistence type="predicted"/>
<keyword evidence="5" id="KW-0251">Elongation factor</keyword>
<dbReference type="InterPro" id="IPR005225">
    <property type="entry name" value="Small_GTP-bd"/>
</dbReference>
<evidence type="ECO:0000259" key="4">
    <source>
        <dbReference type="PROSITE" id="PS51722"/>
    </source>
</evidence>
<dbReference type="Pfam" id="PF00009">
    <property type="entry name" value="GTP_EFTU"/>
    <property type="match status" value="1"/>
</dbReference>
<dbReference type="SMART" id="SM00838">
    <property type="entry name" value="EFG_C"/>
    <property type="match status" value="1"/>
</dbReference>
<keyword evidence="2" id="KW-0648">Protein biosynthesis</keyword>
<dbReference type="PANTHER" id="PTHR43261">
    <property type="entry name" value="TRANSLATION ELONGATION FACTOR G-RELATED"/>
    <property type="match status" value="1"/>
</dbReference>
<name>A0A1C6HQY9_9FIRM</name>
<dbReference type="Pfam" id="PF22042">
    <property type="entry name" value="EF-G_D2"/>
    <property type="match status" value="1"/>
</dbReference>
<protein>
    <submittedName>
        <fullName evidence="5">Elongation factor G</fullName>
    </submittedName>
</protein>
<dbReference type="InterPro" id="IPR000795">
    <property type="entry name" value="T_Tr_GTP-bd_dom"/>
</dbReference>
<dbReference type="GO" id="GO:0005525">
    <property type="term" value="F:GTP binding"/>
    <property type="evidence" value="ECO:0007669"/>
    <property type="project" value="UniProtKB-KW"/>
</dbReference>
<evidence type="ECO:0000256" key="1">
    <source>
        <dbReference type="ARBA" id="ARBA00022741"/>
    </source>
</evidence>
<organism evidence="5">
    <name type="scientific">uncultured Anaerotruncus sp</name>
    <dbReference type="NCBI Taxonomy" id="905011"/>
    <lineage>
        <taxon>Bacteria</taxon>
        <taxon>Bacillati</taxon>
        <taxon>Bacillota</taxon>
        <taxon>Clostridia</taxon>
        <taxon>Eubacteriales</taxon>
        <taxon>Oscillospiraceae</taxon>
        <taxon>Anaerotruncus</taxon>
        <taxon>environmental samples</taxon>
    </lineage>
</organism>
<gene>
    <name evidence="5" type="primary">fusA_1</name>
    <name evidence="5" type="ORF">SAMEA3545359_01000</name>
</gene>
<dbReference type="SUPFAM" id="SSF52540">
    <property type="entry name" value="P-loop containing nucleoside triphosphate hydrolases"/>
    <property type="match status" value="1"/>
</dbReference>
<dbReference type="GO" id="GO:0032790">
    <property type="term" value="P:ribosome disassembly"/>
    <property type="evidence" value="ECO:0007669"/>
    <property type="project" value="TreeGrafter"/>
</dbReference>
<reference evidence="5" key="1">
    <citation type="submission" date="2015-09" db="EMBL/GenBank/DDBJ databases">
        <authorList>
            <consortium name="Pathogen Informatics"/>
        </authorList>
    </citation>
    <scope>NUCLEOTIDE SEQUENCE</scope>
    <source>
        <strain evidence="5">2789STDY5834896</strain>
    </source>
</reference>
<dbReference type="Pfam" id="PF03764">
    <property type="entry name" value="EFG_IV"/>
    <property type="match status" value="1"/>
</dbReference>
<feature type="domain" description="Tr-type G" evidence="4">
    <location>
        <begin position="1"/>
        <end position="235"/>
    </location>
</feature>
<keyword evidence="1" id="KW-0547">Nucleotide-binding</keyword>